<dbReference type="Proteomes" id="UP000316726">
    <property type="component" value="Chromosome 6"/>
</dbReference>
<sequence length="749" mass="80788">MSYLLEYFGHWLPTKKRRLTNTGTSCEEGAGGATPAAVLQGGGAQGWRVAPKDCGANVSVFTHLQGSGQPCGAVALGTSLDTNACTVALAISAGPHREREMAAIEENVDPTTLLNADGLITSLRFADEVPGPPPTLAREGTRAERTREPEELTLVRVVRGRGGVYLELVEGLKELTHCIVFLRESLAQEGLGNKLAGQAATISSALLGKDLPKQIDMSSSLDSQQERSRRSPVIDVDRFLRIGRQAGKGRERRARVVDRRSDKDDASASSSSSSSSCSYVSEPARRVRVAERADVLVVGGGCAGLAAAVAAKKVSPSLNVLLVEKEEYLGGTISRVGMESVSWWMYNDAVKSDGLVKELEDLATSMQGTTTFPYNEGLNLTSEPFKRVADAFVTRHGVRCLFATWVADTIVEASPGSSSGDPVPCLKGVYVENVAGRQAILAERVVDCTGNADVLHRAGGRFTVLPVDQRMGITQVFSVSNVDRERFLEYTERKAATYNNWGNDGGPKVCETEWKQETQGSEGELRTPYLEREFQEAEVKGIVPKGSNINGSWSTLTHDGELLNLNLVHMQGDALDPWDMSEMAQVGREKVGEAIKALKTIPGCEDAKLRTFSNNLGVRDSRKCVAKYNLSGEDALAGSRFEDSVCVLPQIVDGYGILVLGSEGGEVEVPLRGFQCDVDNLMVAGRCFAGDHVSHCLTRNIKCCMLTGQAAGAIAATSLRTKTSVWNVRPQDVREDLTRVGFRCDAHEK</sequence>
<dbReference type="GO" id="GO:0046872">
    <property type="term" value="F:metal ion binding"/>
    <property type="evidence" value="ECO:0007669"/>
    <property type="project" value="UniProtKB-KW"/>
</dbReference>
<reference evidence="7 8" key="1">
    <citation type="submission" date="2018-07" db="EMBL/GenBank/DDBJ databases">
        <title>The complete nuclear genome of the prasinophyte Chloropicon primus (CCMP1205).</title>
        <authorList>
            <person name="Pombert J.-F."/>
            <person name="Otis C."/>
            <person name="Turmel M."/>
            <person name="Lemieux C."/>
        </authorList>
    </citation>
    <scope>NUCLEOTIDE SEQUENCE [LARGE SCALE GENOMIC DNA]</scope>
    <source>
        <strain evidence="7 8">CCMP1205</strain>
    </source>
</reference>
<feature type="compositionally biased region" description="Low complexity" evidence="6">
    <location>
        <begin position="267"/>
        <end position="278"/>
    </location>
</feature>
<evidence type="ECO:0000256" key="6">
    <source>
        <dbReference type="SAM" id="MobiDB-lite"/>
    </source>
</evidence>
<keyword evidence="1" id="KW-0004">4Fe-4S</keyword>
<accession>A0A5B8MN02</accession>
<protein>
    <submittedName>
        <fullName evidence="7">FAD dependent oxidoreductase</fullName>
    </submittedName>
</protein>
<evidence type="ECO:0000256" key="5">
    <source>
        <dbReference type="ARBA" id="ARBA00023014"/>
    </source>
</evidence>
<evidence type="ECO:0000256" key="4">
    <source>
        <dbReference type="ARBA" id="ARBA00023004"/>
    </source>
</evidence>
<evidence type="ECO:0000313" key="8">
    <source>
        <dbReference type="Proteomes" id="UP000316726"/>
    </source>
</evidence>
<dbReference type="OrthoDB" id="7777654at2759"/>
<name>A0A5B8MN02_9CHLO</name>
<keyword evidence="3" id="KW-0560">Oxidoreductase</keyword>
<dbReference type="GO" id="GO:0016491">
    <property type="term" value="F:oxidoreductase activity"/>
    <property type="evidence" value="ECO:0007669"/>
    <property type="project" value="UniProtKB-KW"/>
</dbReference>
<dbReference type="GO" id="GO:0051539">
    <property type="term" value="F:4 iron, 4 sulfur cluster binding"/>
    <property type="evidence" value="ECO:0007669"/>
    <property type="project" value="UniProtKB-KW"/>
</dbReference>
<evidence type="ECO:0000256" key="3">
    <source>
        <dbReference type="ARBA" id="ARBA00023002"/>
    </source>
</evidence>
<keyword evidence="4" id="KW-0408">Iron</keyword>
<keyword evidence="5" id="KW-0411">Iron-sulfur</keyword>
<keyword evidence="8" id="KW-1185">Reference proteome</keyword>
<proteinExistence type="predicted"/>
<evidence type="ECO:0000256" key="2">
    <source>
        <dbReference type="ARBA" id="ARBA00022723"/>
    </source>
</evidence>
<gene>
    <name evidence="7" type="ORF">A3770_06p41790</name>
</gene>
<dbReference type="PANTHER" id="PTHR43498:SF1">
    <property type="entry name" value="COB--COM HETERODISULFIDE REDUCTASE IRON-SULFUR SUBUNIT A"/>
    <property type="match status" value="1"/>
</dbReference>
<keyword evidence="2" id="KW-0479">Metal-binding</keyword>
<dbReference type="Pfam" id="PF12831">
    <property type="entry name" value="FAD_oxidored"/>
    <property type="match status" value="1"/>
</dbReference>
<dbReference type="AlphaFoldDB" id="A0A5B8MN02"/>
<dbReference type="SUPFAM" id="SSF51905">
    <property type="entry name" value="FAD/NAD(P)-binding domain"/>
    <property type="match status" value="1"/>
</dbReference>
<dbReference type="InterPro" id="IPR039650">
    <property type="entry name" value="HdrA-like"/>
</dbReference>
<organism evidence="7 8">
    <name type="scientific">Chloropicon primus</name>
    <dbReference type="NCBI Taxonomy" id="1764295"/>
    <lineage>
        <taxon>Eukaryota</taxon>
        <taxon>Viridiplantae</taxon>
        <taxon>Chlorophyta</taxon>
        <taxon>Chloropicophyceae</taxon>
        <taxon>Chloropicales</taxon>
        <taxon>Chloropicaceae</taxon>
        <taxon>Chloropicon</taxon>
    </lineage>
</organism>
<dbReference type="EMBL" id="CP031039">
    <property type="protein sequence ID" value="QDZ21661.1"/>
    <property type="molecule type" value="Genomic_DNA"/>
</dbReference>
<evidence type="ECO:0000256" key="1">
    <source>
        <dbReference type="ARBA" id="ARBA00022485"/>
    </source>
</evidence>
<evidence type="ECO:0000313" key="7">
    <source>
        <dbReference type="EMBL" id="QDZ21661.1"/>
    </source>
</evidence>
<feature type="region of interest" description="Disordered" evidence="6">
    <location>
        <begin position="246"/>
        <end position="278"/>
    </location>
</feature>
<feature type="compositionally biased region" description="Basic and acidic residues" evidence="6">
    <location>
        <begin position="254"/>
        <end position="266"/>
    </location>
</feature>
<feature type="region of interest" description="Disordered" evidence="6">
    <location>
        <begin position="127"/>
        <end position="147"/>
    </location>
</feature>
<dbReference type="PANTHER" id="PTHR43498">
    <property type="entry name" value="FERREDOXIN:COB-COM HETERODISULFIDE REDUCTASE SUBUNIT A"/>
    <property type="match status" value="1"/>
</dbReference>
<dbReference type="InterPro" id="IPR036188">
    <property type="entry name" value="FAD/NAD-bd_sf"/>
</dbReference>
<dbReference type="Gene3D" id="3.50.50.60">
    <property type="entry name" value="FAD/NAD(P)-binding domain"/>
    <property type="match status" value="1"/>
</dbReference>